<feature type="transmembrane region" description="Helical" evidence="1">
    <location>
        <begin position="144"/>
        <end position="162"/>
    </location>
</feature>
<keyword evidence="1" id="KW-0472">Membrane</keyword>
<evidence type="ECO:0000313" key="2">
    <source>
        <dbReference type="EMBL" id="QIL48425.1"/>
    </source>
</evidence>
<dbReference type="InterPro" id="IPR004676">
    <property type="entry name" value="Cd-R_transporter"/>
</dbReference>
<evidence type="ECO:0000313" key="3">
    <source>
        <dbReference type="Proteomes" id="UP000501747"/>
    </source>
</evidence>
<dbReference type="RefSeq" id="WP_166034572.1">
    <property type="nucleotide sequence ID" value="NZ_CP049887.1"/>
</dbReference>
<organism evidence="2 3">
    <name type="scientific">Vagococcus hydrophili</name>
    <dbReference type="NCBI Taxonomy" id="2714947"/>
    <lineage>
        <taxon>Bacteria</taxon>
        <taxon>Bacillati</taxon>
        <taxon>Bacillota</taxon>
        <taxon>Bacilli</taxon>
        <taxon>Lactobacillales</taxon>
        <taxon>Enterococcaceae</taxon>
        <taxon>Vagococcus</taxon>
    </lineage>
</organism>
<reference evidence="2 3" key="1">
    <citation type="submission" date="2020-03" db="EMBL/GenBank/DDBJ databases">
        <title>Vagococcus sp. nov., isolated from beetles.</title>
        <authorList>
            <person name="Hyun D.-W."/>
            <person name="Bae J.-W."/>
        </authorList>
    </citation>
    <scope>NUCLEOTIDE SEQUENCE [LARGE SCALE GENOMIC DNA]</scope>
    <source>
        <strain evidence="2 3">HDW17B</strain>
    </source>
</reference>
<evidence type="ECO:0008006" key="4">
    <source>
        <dbReference type="Google" id="ProtNLM"/>
    </source>
</evidence>
<dbReference type="Pfam" id="PF03596">
    <property type="entry name" value="Cad"/>
    <property type="match status" value="1"/>
</dbReference>
<keyword evidence="1" id="KW-0812">Transmembrane</keyword>
<dbReference type="KEGG" id="vhy:G7082_07915"/>
<keyword evidence="3" id="KW-1185">Reference proteome</keyword>
<evidence type="ECO:0000256" key="1">
    <source>
        <dbReference type="SAM" id="Phobius"/>
    </source>
</evidence>
<feature type="transmembrane region" description="Helical" evidence="1">
    <location>
        <begin position="20"/>
        <end position="39"/>
    </location>
</feature>
<accession>A0A6G8AU09</accession>
<dbReference type="AlphaFoldDB" id="A0A6G8AU09"/>
<gene>
    <name evidence="2" type="ORF">G7082_07915</name>
</gene>
<dbReference type="EMBL" id="CP049887">
    <property type="protein sequence ID" value="QIL48425.1"/>
    <property type="molecule type" value="Genomic_DNA"/>
</dbReference>
<protein>
    <recommendedName>
        <fullName evidence="4">Cadmium transporter</fullName>
    </recommendedName>
</protein>
<sequence>MTLFFGQNAHFGNRTNIVVGQFLGMGFLVGISVFLSLTLQKFEQFNLNYLGIVPIILGIKLLMEKEKQEEVVSESDNSLIIQIFLITIMNGMDNIGAYTPLFSTFTLAELIQCVLTFFVMTALWCGLGIVITRITWVKEKIEGVPKWFLPLVLMYVGLGILFDW</sequence>
<dbReference type="Proteomes" id="UP000501747">
    <property type="component" value="Chromosome"/>
</dbReference>
<feature type="transmembrane region" description="Helical" evidence="1">
    <location>
        <begin position="110"/>
        <end position="132"/>
    </location>
</feature>
<proteinExistence type="predicted"/>
<keyword evidence="1" id="KW-1133">Transmembrane helix</keyword>
<name>A0A6G8AU09_9ENTE</name>